<feature type="compositionally biased region" description="Polar residues" evidence="1">
    <location>
        <begin position="105"/>
        <end position="114"/>
    </location>
</feature>
<feature type="compositionally biased region" description="Polar residues" evidence="1">
    <location>
        <begin position="48"/>
        <end position="64"/>
    </location>
</feature>
<reference evidence="2 3" key="1">
    <citation type="submission" date="2011-02" db="EMBL/GenBank/DDBJ databases">
        <title>The Genome Sequence of Sphaeroforma arctica JP610.</title>
        <authorList>
            <consortium name="The Broad Institute Genome Sequencing Platform"/>
            <person name="Russ C."/>
            <person name="Cuomo C."/>
            <person name="Young S.K."/>
            <person name="Zeng Q."/>
            <person name="Gargeya S."/>
            <person name="Alvarado L."/>
            <person name="Berlin A."/>
            <person name="Chapman S.B."/>
            <person name="Chen Z."/>
            <person name="Freedman E."/>
            <person name="Gellesch M."/>
            <person name="Goldberg J."/>
            <person name="Griggs A."/>
            <person name="Gujja S."/>
            <person name="Heilman E."/>
            <person name="Heiman D."/>
            <person name="Howarth C."/>
            <person name="Mehta T."/>
            <person name="Neiman D."/>
            <person name="Pearson M."/>
            <person name="Roberts A."/>
            <person name="Saif S."/>
            <person name="Shea T."/>
            <person name="Shenoy N."/>
            <person name="Sisk P."/>
            <person name="Stolte C."/>
            <person name="Sykes S."/>
            <person name="White J."/>
            <person name="Yandava C."/>
            <person name="Burger G."/>
            <person name="Gray M.W."/>
            <person name="Holland P.W.H."/>
            <person name="King N."/>
            <person name="Lang F.B.F."/>
            <person name="Roger A.J."/>
            <person name="Ruiz-Trillo I."/>
            <person name="Haas B."/>
            <person name="Nusbaum C."/>
            <person name="Birren B."/>
        </authorList>
    </citation>
    <scope>NUCLEOTIDE SEQUENCE [LARGE SCALE GENOMIC DNA]</scope>
    <source>
        <strain evidence="2 3">JP610</strain>
    </source>
</reference>
<feature type="region of interest" description="Disordered" evidence="1">
    <location>
        <begin position="105"/>
        <end position="126"/>
    </location>
</feature>
<gene>
    <name evidence="2" type="ORF">SARC_15650</name>
</gene>
<feature type="non-terminal residue" evidence="2">
    <location>
        <position position="267"/>
    </location>
</feature>
<name>A0A0L0F5C5_9EUKA</name>
<accession>A0A0L0F5C5</accession>
<feature type="non-terminal residue" evidence="2">
    <location>
        <position position="1"/>
    </location>
</feature>
<protein>
    <submittedName>
        <fullName evidence="2">Uncharacterized protein</fullName>
    </submittedName>
</protein>
<dbReference type="RefSeq" id="XP_014145711.1">
    <property type="nucleotide sequence ID" value="XM_014290236.1"/>
</dbReference>
<organism evidence="2 3">
    <name type="scientific">Sphaeroforma arctica JP610</name>
    <dbReference type="NCBI Taxonomy" id="667725"/>
    <lineage>
        <taxon>Eukaryota</taxon>
        <taxon>Ichthyosporea</taxon>
        <taxon>Ichthyophonida</taxon>
        <taxon>Sphaeroforma</taxon>
    </lineage>
</organism>
<feature type="compositionally biased region" description="Low complexity" evidence="1">
    <location>
        <begin position="35"/>
        <end position="46"/>
    </location>
</feature>
<feature type="compositionally biased region" description="Polar residues" evidence="1">
    <location>
        <begin position="218"/>
        <end position="230"/>
    </location>
</feature>
<sequence length="267" mass="28803">ENDFRANLKENVCPSKIKIGSQDGLGSSSQKEGVASQSSGASSLAANQKASIVDLSNQKSSRSQSTKEKAVNPEVSPNHAALYIDVSSQLKAPYSQESFAASHLSQPKALSSHTHGAEKLSQAHYSHESGVSDQVFQCKATFSPEICGSSQTSQTDLIAAAVTAVHVIGKPTALHPVQKKTEYETTHYTDETDRHTGGFNGSNQGIQSNAHEQQHIDNYNNNTDSIQGEHSNVHEQHHTDDNNNNTSSNQGVQSIVYEQHHTDNNNT</sequence>
<keyword evidence="3" id="KW-1185">Reference proteome</keyword>
<feature type="compositionally biased region" description="Basic and acidic residues" evidence="1">
    <location>
        <begin position="231"/>
        <end position="241"/>
    </location>
</feature>
<proteinExistence type="predicted"/>
<dbReference type="AlphaFoldDB" id="A0A0L0F5C5"/>
<feature type="region of interest" description="Disordered" evidence="1">
    <location>
        <begin position="1"/>
        <end position="76"/>
    </location>
</feature>
<evidence type="ECO:0000313" key="3">
    <source>
        <dbReference type="Proteomes" id="UP000054560"/>
    </source>
</evidence>
<dbReference type="GeneID" id="25916154"/>
<dbReference type="Proteomes" id="UP000054560">
    <property type="component" value="Unassembled WGS sequence"/>
</dbReference>
<feature type="region of interest" description="Disordered" evidence="1">
    <location>
        <begin position="218"/>
        <end position="249"/>
    </location>
</feature>
<evidence type="ECO:0000256" key="1">
    <source>
        <dbReference type="SAM" id="MobiDB-lite"/>
    </source>
</evidence>
<evidence type="ECO:0000313" key="2">
    <source>
        <dbReference type="EMBL" id="KNC71809.1"/>
    </source>
</evidence>
<dbReference type="EMBL" id="KQ248089">
    <property type="protein sequence ID" value="KNC71809.1"/>
    <property type="molecule type" value="Genomic_DNA"/>
</dbReference>